<evidence type="ECO:0000256" key="1">
    <source>
        <dbReference type="SAM" id="Phobius"/>
    </source>
</evidence>
<proteinExistence type="predicted"/>
<evidence type="ECO:0000313" key="3">
    <source>
        <dbReference type="Proteomes" id="UP000198666"/>
    </source>
</evidence>
<feature type="transmembrane region" description="Helical" evidence="1">
    <location>
        <begin position="6"/>
        <end position="23"/>
    </location>
</feature>
<accession>A0A1G6NE05</accession>
<dbReference type="AlphaFoldDB" id="A0A1G6NE05"/>
<keyword evidence="1" id="KW-0472">Membrane</keyword>
<reference evidence="3" key="1">
    <citation type="submission" date="2016-10" db="EMBL/GenBank/DDBJ databases">
        <authorList>
            <person name="Varghese N."/>
            <person name="Submissions S."/>
        </authorList>
    </citation>
    <scope>NUCLEOTIDE SEQUENCE [LARGE SCALE GENOMIC DNA]</scope>
    <source>
        <strain evidence="3">DSM 21620</strain>
    </source>
</reference>
<keyword evidence="3" id="KW-1185">Reference proteome</keyword>
<organism evidence="2 3">
    <name type="scientific">Terribacillus halophilus</name>
    <dbReference type="NCBI Taxonomy" id="361279"/>
    <lineage>
        <taxon>Bacteria</taxon>
        <taxon>Bacillati</taxon>
        <taxon>Bacillota</taxon>
        <taxon>Bacilli</taxon>
        <taxon>Bacillales</taxon>
        <taxon>Bacillaceae</taxon>
        <taxon>Terribacillus</taxon>
    </lineage>
</organism>
<keyword evidence="1" id="KW-0812">Transmembrane</keyword>
<dbReference type="Proteomes" id="UP000198666">
    <property type="component" value="Unassembled WGS sequence"/>
</dbReference>
<gene>
    <name evidence="2" type="ORF">SAMN05421663_103259</name>
</gene>
<keyword evidence="1" id="KW-1133">Transmembrane helix</keyword>
<evidence type="ECO:0000313" key="2">
    <source>
        <dbReference type="EMBL" id="SDC65586.1"/>
    </source>
</evidence>
<protein>
    <submittedName>
        <fullName evidence="2">Uncharacterized protein</fullName>
    </submittedName>
</protein>
<sequence length="48" mass="5341">MQIQIISGLLGILFIALAYLVAVKKNYIFLEDIISNVYANKGKDLLIS</sequence>
<dbReference type="EMBL" id="FMZB01000003">
    <property type="protein sequence ID" value="SDC65586.1"/>
    <property type="molecule type" value="Genomic_DNA"/>
</dbReference>
<name>A0A1G6NE05_9BACI</name>